<dbReference type="Proteomes" id="UP000632118">
    <property type="component" value="Unassembled WGS sequence"/>
</dbReference>
<evidence type="ECO:0000256" key="9">
    <source>
        <dbReference type="ARBA" id="ARBA00022989"/>
    </source>
</evidence>
<dbReference type="SMART" id="SM00225">
    <property type="entry name" value="BTB"/>
    <property type="match status" value="1"/>
</dbReference>
<evidence type="ECO:0000256" key="10">
    <source>
        <dbReference type="ARBA" id="ARBA00023065"/>
    </source>
</evidence>
<dbReference type="FunFam" id="3.30.710.10:FF:000060">
    <property type="entry name" value="Potassium voltage-gated channel modifier subfamily G member 3"/>
    <property type="match status" value="1"/>
</dbReference>
<evidence type="ECO:0000313" key="15">
    <source>
        <dbReference type="EMBL" id="NWH53833.1"/>
    </source>
</evidence>
<dbReference type="SUPFAM" id="SSF81324">
    <property type="entry name" value="Voltage-gated potassium channels"/>
    <property type="match status" value="1"/>
</dbReference>
<feature type="transmembrane region" description="Helical" evidence="13">
    <location>
        <begin position="217"/>
        <end position="236"/>
    </location>
</feature>
<dbReference type="FunFam" id="1.10.287.70:FF:000005">
    <property type="entry name" value="potassium voltage-gated channel subfamily G member 1"/>
    <property type="match status" value="1"/>
</dbReference>
<dbReference type="CDD" id="cd18422">
    <property type="entry name" value="BTB_POZ_KCNG3"/>
    <property type="match status" value="1"/>
</dbReference>
<dbReference type="Gene3D" id="1.10.287.70">
    <property type="match status" value="1"/>
</dbReference>
<dbReference type="AlphaFoldDB" id="A0A850WD30"/>
<feature type="non-terminal residue" evidence="15">
    <location>
        <position position="430"/>
    </location>
</feature>
<dbReference type="InterPro" id="IPR028325">
    <property type="entry name" value="VG_K_chnl"/>
</dbReference>
<feature type="transmembrane region" description="Helical" evidence="13">
    <location>
        <begin position="290"/>
        <end position="310"/>
    </location>
</feature>
<evidence type="ECO:0000256" key="5">
    <source>
        <dbReference type="ARBA" id="ARBA00022692"/>
    </source>
</evidence>
<keyword evidence="5 13" id="KW-0812">Transmembrane</keyword>
<dbReference type="GO" id="GO:0051260">
    <property type="term" value="P:protein homooligomerization"/>
    <property type="evidence" value="ECO:0007669"/>
    <property type="project" value="InterPro"/>
</dbReference>
<dbReference type="InterPro" id="IPR003968">
    <property type="entry name" value="K_chnl_volt-dep_Kv"/>
</dbReference>
<evidence type="ECO:0000256" key="4">
    <source>
        <dbReference type="ARBA" id="ARBA00022538"/>
    </source>
</evidence>
<evidence type="ECO:0000256" key="2">
    <source>
        <dbReference type="ARBA" id="ARBA00022448"/>
    </source>
</evidence>
<evidence type="ECO:0000256" key="11">
    <source>
        <dbReference type="ARBA" id="ARBA00023136"/>
    </source>
</evidence>
<dbReference type="Pfam" id="PF00520">
    <property type="entry name" value="Ion_trans"/>
    <property type="match status" value="1"/>
</dbReference>
<dbReference type="Gene3D" id="1.20.120.350">
    <property type="entry name" value="Voltage-gated potassium channels. Chain C"/>
    <property type="match status" value="1"/>
</dbReference>
<dbReference type="InterPro" id="IPR011333">
    <property type="entry name" value="SKP1/BTB/POZ_sf"/>
</dbReference>
<dbReference type="GO" id="GO:0001508">
    <property type="term" value="P:action potential"/>
    <property type="evidence" value="ECO:0007669"/>
    <property type="project" value="TreeGrafter"/>
</dbReference>
<dbReference type="InterPro" id="IPR027359">
    <property type="entry name" value="Volt_channel_dom_sf"/>
</dbReference>
<feature type="transmembrane region" description="Helical" evidence="13">
    <location>
        <begin position="248"/>
        <end position="270"/>
    </location>
</feature>
<dbReference type="PRINTS" id="PR01494">
    <property type="entry name" value="KV9CHANNEL"/>
</dbReference>
<evidence type="ECO:0000256" key="7">
    <source>
        <dbReference type="ARBA" id="ARBA00022882"/>
    </source>
</evidence>
<keyword evidence="9 13" id="KW-1133">Transmembrane helix</keyword>
<evidence type="ECO:0000256" key="12">
    <source>
        <dbReference type="ARBA" id="ARBA00023303"/>
    </source>
</evidence>
<dbReference type="Gene3D" id="3.30.710.10">
    <property type="entry name" value="Potassium Channel Kv1.1, Chain A"/>
    <property type="match status" value="1"/>
</dbReference>
<evidence type="ECO:0000313" key="16">
    <source>
        <dbReference type="Proteomes" id="UP000632118"/>
    </source>
</evidence>
<keyword evidence="7" id="KW-0851">Voltage-gated channel</keyword>
<evidence type="ECO:0000256" key="13">
    <source>
        <dbReference type="SAM" id="Phobius"/>
    </source>
</evidence>
<dbReference type="GO" id="GO:0008076">
    <property type="term" value="C:voltage-gated potassium channel complex"/>
    <property type="evidence" value="ECO:0007669"/>
    <property type="project" value="InterPro"/>
</dbReference>
<evidence type="ECO:0000256" key="6">
    <source>
        <dbReference type="ARBA" id="ARBA00022826"/>
    </source>
</evidence>
<keyword evidence="10" id="KW-0406">Ion transport</keyword>
<dbReference type="PANTHER" id="PTHR11537">
    <property type="entry name" value="VOLTAGE-GATED POTASSIUM CHANNEL"/>
    <property type="match status" value="1"/>
</dbReference>
<dbReference type="SUPFAM" id="SSF54695">
    <property type="entry name" value="POZ domain"/>
    <property type="match status" value="1"/>
</dbReference>
<dbReference type="EMBL" id="WAAD01036959">
    <property type="protein sequence ID" value="NWH53833.1"/>
    <property type="molecule type" value="Genomic_DNA"/>
</dbReference>
<feature type="transmembrane region" description="Helical" evidence="13">
    <location>
        <begin position="382"/>
        <end position="406"/>
    </location>
</feature>
<dbReference type="InterPro" id="IPR000210">
    <property type="entry name" value="BTB/POZ_dom"/>
</dbReference>
<dbReference type="PRINTS" id="PR00169">
    <property type="entry name" value="KCHANNEL"/>
</dbReference>
<dbReference type="InterPro" id="IPR005821">
    <property type="entry name" value="Ion_trans_dom"/>
</dbReference>
<reference evidence="15" key="1">
    <citation type="submission" date="2019-09" db="EMBL/GenBank/DDBJ databases">
        <title>Bird 10,000 Genomes (B10K) Project - Family phase.</title>
        <authorList>
            <person name="Zhang G."/>
        </authorList>
    </citation>
    <scope>NUCLEOTIDE SEQUENCE</scope>
    <source>
        <strain evidence="15">B10K-DU-002-48</strain>
        <tissue evidence="15">Muscle</tissue>
    </source>
</reference>
<protein>
    <submittedName>
        <fullName evidence="15">KCNG3 protein</fullName>
    </submittedName>
</protein>
<comment type="subcellular location">
    <subcellularLocation>
        <location evidence="1">Cell membrane</location>
        <topology evidence="1">Multi-pass membrane protein</topology>
    </subcellularLocation>
</comment>
<gene>
    <name evidence="15" type="primary">Kcng3</name>
    <name evidence="15" type="ORF">FREMAG_R02554</name>
</gene>
<feature type="domain" description="BTB" evidence="14">
    <location>
        <begin position="7"/>
        <end position="116"/>
    </location>
</feature>
<keyword evidence="6" id="KW-0631">Potassium channel</keyword>
<keyword evidence="12" id="KW-0407">Ion channel</keyword>
<evidence type="ECO:0000256" key="3">
    <source>
        <dbReference type="ARBA" id="ARBA00022475"/>
    </source>
</evidence>
<evidence type="ECO:0000256" key="1">
    <source>
        <dbReference type="ARBA" id="ARBA00004651"/>
    </source>
</evidence>
<name>A0A850WD30_FREMA</name>
<keyword evidence="3" id="KW-1003">Cell membrane</keyword>
<feature type="non-terminal residue" evidence="15">
    <location>
        <position position="1"/>
    </location>
</feature>
<dbReference type="PRINTS" id="PR01491">
    <property type="entry name" value="KVCHANNEL"/>
</dbReference>
<keyword evidence="4" id="KW-0633">Potassium transport</keyword>
<dbReference type="PANTHER" id="PTHR11537:SF91">
    <property type="entry name" value="POTASSIUM VOLTAGE-GATED CHANNEL SUBFAMILY G MEMBER 3"/>
    <property type="match status" value="1"/>
</dbReference>
<keyword evidence="11 13" id="KW-0472">Membrane</keyword>
<dbReference type="OrthoDB" id="296522at2759"/>
<dbReference type="Pfam" id="PF02214">
    <property type="entry name" value="BTB_2"/>
    <property type="match status" value="1"/>
</dbReference>
<evidence type="ECO:0000256" key="8">
    <source>
        <dbReference type="ARBA" id="ARBA00022958"/>
    </source>
</evidence>
<feature type="transmembrane region" description="Helical" evidence="13">
    <location>
        <begin position="350"/>
        <end position="370"/>
    </location>
</feature>
<dbReference type="GO" id="GO:0005251">
    <property type="term" value="F:delayed rectifier potassium channel activity"/>
    <property type="evidence" value="ECO:0007669"/>
    <property type="project" value="TreeGrafter"/>
</dbReference>
<organism evidence="15 16">
    <name type="scientific">Fregata magnificens</name>
    <name type="common">Magnificent frigatebird</name>
    <dbReference type="NCBI Taxonomy" id="37042"/>
    <lineage>
        <taxon>Eukaryota</taxon>
        <taxon>Metazoa</taxon>
        <taxon>Chordata</taxon>
        <taxon>Craniata</taxon>
        <taxon>Vertebrata</taxon>
        <taxon>Euteleostomi</taxon>
        <taxon>Archelosauria</taxon>
        <taxon>Archosauria</taxon>
        <taxon>Dinosauria</taxon>
        <taxon>Saurischia</taxon>
        <taxon>Theropoda</taxon>
        <taxon>Coelurosauria</taxon>
        <taxon>Aves</taxon>
        <taxon>Neognathae</taxon>
        <taxon>Neoaves</taxon>
        <taxon>Aequornithes</taxon>
        <taxon>Suliformes</taxon>
        <taxon>Fregatidae</taxon>
        <taxon>Fregata</taxon>
    </lineage>
</organism>
<dbReference type="InterPro" id="IPR003131">
    <property type="entry name" value="T1-type_BTB"/>
</dbReference>
<dbReference type="InterPro" id="IPR003971">
    <property type="entry name" value="K_chnl_volt-dep_Kv5/Kv9"/>
</dbReference>
<proteinExistence type="predicted"/>
<evidence type="ECO:0000259" key="14">
    <source>
        <dbReference type="SMART" id="SM00225"/>
    </source>
</evidence>
<keyword evidence="8" id="KW-0630">Potassium</keyword>
<keyword evidence="16" id="KW-1185">Reference proteome</keyword>
<comment type="caution">
    <text evidence="15">The sequence shown here is derived from an EMBL/GenBank/DDBJ whole genome shotgun (WGS) entry which is preliminary data.</text>
</comment>
<sequence length="430" mass="49199">MNFGRGPSVVLNVGGTRYSFSREVLKDFPLRRVSRLHGCLSEQDVLEVCDDYDRERNEYFFDRHSEAFGFIMLYVRHGHLRFVPHMCELSFYNEMIYWGLEGSHLDYCCQRRLDDRMSETCTYYAAEEPPGEAAGGPEGKGRARCHSCSKHMEKMLRTPGLEIFISRYPLRAVKGICPFPGECWVITASHIRHQSLMHLDMLLLPKQGQNGKKPARIIEAICIGWFTAECIVRFIVSKNKCEFVRRPLNIIDLLAITPYYISVLMTVFTGENSQLQRAGVTLRVLRMMRIFWVIKLARHFIGLQTLGLTLKRCYREMVMLLVFICVAMAIFSALSQLLENGLDLGTKNKDYASIPAACWWVIISMTTVGYGDMCPITVPGRILGGICVVSGIVLLALPITFIYHSFVQCYHELKFRSARYSRSLSAEFLN</sequence>
<accession>A0A850WD30</accession>
<feature type="transmembrane region" description="Helical" evidence="13">
    <location>
        <begin position="317"/>
        <end position="338"/>
    </location>
</feature>
<keyword evidence="2" id="KW-0813">Transport</keyword>